<protein>
    <submittedName>
        <fullName evidence="1">Uncharacterized protein</fullName>
    </submittedName>
</protein>
<gene>
    <name evidence="1" type="ORF">EmuJ_001027600</name>
</gene>
<accession>A0A068YK68</accession>
<evidence type="ECO:0000313" key="2">
    <source>
        <dbReference type="Proteomes" id="UP000017246"/>
    </source>
</evidence>
<reference evidence="1" key="2">
    <citation type="submission" date="2015-11" db="EMBL/GenBank/DDBJ databases">
        <authorList>
            <person name="Zhang Y."/>
            <person name="Guo Z."/>
        </authorList>
    </citation>
    <scope>NUCLEOTIDE SEQUENCE</scope>
</reference>
<reference evidence="1" key="1">
    <citation type="journal article" date="2013" name="Nature">
        <title>The genomes of four tapeworm species reveal adaptations to parasitism.</title>
        <authorList>
            <person name="Tsai I.J."/>
            <person name="Zarowiecki M."/>
            <person name="Holroyd N."/>
            <person name="Garciarrubio A."/>
            <person name="Sanchez-Flores A."/>
            <person name="Brooks K.L."/>
            <person name="Tracey A."/>
            <person name="Bobes R.J."/>
            <person name="Fragoso G."/>
            <person name="Sciutto E."/>
            <person name="Aslett M."/>
            <person name="Beasley H."/>
            <person name="Bennett H.M."/>
            <person name="Cai J."/>
            <person name="Camicia F."/>
            <person name="Clark R."/>
            <person name="Cucher M."/>
            <person name="De Silva N."/>
            <person name="Day T.A."/>
            <person name="Deplazes P."/>
            <person name="Estrada K."/>
            <person name="Fernandez C."/>
            <person name="Holland P.W."/>
            <person name="Hou J."/>
            <person name="Hu S."/>
            <person name="Huckvale T."/>
            <person name="Hung S.S."/>
            <person name="Kamenetzky L."/>
            <person name="Keane J.A."/>
            <person name="Kiss F."/>
            <person name="Koziol U."/>
            <person name="Lambert O."/>
            <person name="Liu K."/>
            <person name="Luo X."/>
            <person name="Luo Y."/>
            <person name="Macchiaroli N."/>
            <person name="Nichol S."/>
            <person name="Paps J."/>
            <person name="Parkinson J."/>
            <person name="Pouchkina-Stantcheva N."/>
            <person name="Riddiford N."/>
            <person name="Rosenzvit M."/>
            <person name="Salinas G."/>
            <person name="Wasmuth J.D."/>
            <person name="Zamanian M."/>
            <person name="Zheng Y."/>
            <person name="Cai X."/>
            <person name="Soberon X."/>
            <person name="Olson P.D."/>
            <person name="Laclette J.P."/>
            <person name="Brehm K."/>
            <person name="Berriman M."/>
            <person name="Garciarrubio A."/>
            <person name="Bobes R.J."/>
            <person name="Fragoso G."/>
            <person name="Sanchez-Flores A."/>
            <person name="Estrada K."/>
            <person name="Cevallos M.A."/>
            <person name="Morett E."/>
            <person name="Gonzalez V."/>
            <person name="Portillo T."/>
            <person name="Ochoa-Leyva A."/>
            <person name="Jose M.V."/>
            <person name="Sciutto E."/>
            <person name="Landa A."/>
            <person name="Jimenez L."/>
            <person name="Valdes V."/>
            <person name="Carrero J.C."/>
            <person name="Larralde C."/>
            <person name="Morales-Montor J."/>
            <person name="Limon-Lason J."/>
            <person name="Soberon X."/>
            <person name="Laclette J.P."/>
        </authorList>
    </citation>
    <scope>NUCLEOTIDE SEQUENCE [LARGE SCALE GENOMIC DNA]</scope>
</reference>
<proteinExistence type="predicted"/>
<evidence type="ECO:0000313" key="1">
    <source>
        <dbReference type="EMBL" id="CDS42560.1"/>
    </source>
</evidence>
<sequence>MPRPSSPSSGTHPFTPPGWFFLNRSRPHLPLETFRLPFDGGVRCRGAKTRTLIYIRKSLLVCYLGRDSDVGYISMKYTWAAPLYKWGAEFQTPVKHVIFPAYSNVDLRTRTFSSGL</sequence>
<dbReference type="Proteomes" id="UP000017246">
    <property type="component" value="Unassembled WGS sequence"/>
</dbReference>
<organism evidence="1 2">
    <name type="scientific">Echinococcus multilocularis</name>
    <name type="common">Fox tapeworm</name>
    <dbReference type="NCBI Taxonomy" id="6211"/>
    <lineage>
        <taxon>Eukaryota</taxon>
        <taxon>Metazoa</taxon>
        <taxon>Spiralia</taxon>
        <taxon>Lophotrochozoa</taxon>
        <taxon>Platyhelminthes</taxon>
        <taxon>Cestoda</taxon>
        <taxon>Eucestoda</taxon>
        <taxon>Cyclophyllidea</taxon>
        <taxon>Taeniidae</taxon>
        <taxon>Echinococcus</taxon>
    </lineage>
</organism>
<name>A0A068YK68_ECHMU</name>
<dbReference type="OrthoDB" id="10550831at2759"/>
<keyword evidence="2" id="KW-1185">Reference proteome</keyword>
<dbReference type="EMBL" id="LN902842">
    <property type="protein sequence ID" value="CDS42560.1"/>
    <property type="molecule type" value="Genomic_DNA"/>
</dbReference>
<dbReference type="AlphaFoldDB" id="A0A068YK68"/>